<protein>
    <recommendedName>
        <fullName evidence="3">VWFA domain-containing protein</fullName>
    </recommendedName>
</protein>
<evidence type="ECO:0000256" key="1">
    <source>
        <dbReference type="ARBA" id="ARBA00022837"/>
    </source>
</evidence>
<dbReference type="Gene3D" id="2.150.10.10">
    <property type="entry name" value="Serralysin-like metalloprotease, C-terminal"/>
    <property type="match status" value="1"/>
</dbReference>
<evidence type="ECO:0000259" key="3">
    <source>
        <dbReference type="PROSITE" id="PS50234"/>
    </source>
</evidence>
<dbReference type="InterPro" id="IPR002035">
    <property type="entry name" value="VWF_A"/>
</dbReference>
<dbReference type="InterPro" id="IPR019960">
    <property type="entry name" value="T1SS_VCA0849"/>
</dbReference>
<dbReference type="NCBIfam" id="TIGR03661">
    <property type="entry name" value="T1SS_VCA0849"/>
    <property type="match status" value="1"/>
</dbReference>
<evidence type="ECO:0000313" key="4">
    <source>
        <dbReference type="EMBL" id="ANI14560.1"/>
    </source>
</evidence>
<dbReference type="Pfam" id="PF13519">
    <property type="entry name" value="VWA_2"/>
    <property type="match status" value="1"/>
</dbReference>
<reference evidence="4 5" key="1">
    <citation type="submission" date="2016-05" db="EMBL/GenBank/DDBJ databases">
        <title>Genome Sequence of Pseudomonas citronellolis Strain SJTE-3, an Estrogens and Persistent Organic Pollutants degradation strain.</title>
        <authorList>
            <person name="Liang R."/>
        </authorList>
    </citation>
    <scope>NUCLEOTIDE SEQUENCE [LARGE SCALE GENOMIC DNA]</scope>
    <source>
        <strain evidence="4 5">SJTE-3</strain>
    </source>
</reference>
<name>A0A1A9KBT7_9PSED</name>
<evidence type="ECO:0000313" key="5">
    <source>
        <dbReference type="Proteomes" id="UP000077748"/>
    </source>
</evidence>
<dbReference type="Pfam" id="PF19116">
    <property type="entry name" value="DUF5801"/>
    <property type="match status" value="6"/>
</dbReference>
<organism evidence="4 5">
    <name type="scientific">Pseudomonas citronellolis</name>
    <dbReference type="NCBI Taxonomy" id="53408"/>
    <lineage>
        <taxon>Bacteria</taxon>
        <taxon>Pseudomonadati</taxon>
        <taxon>Pseudomonadota</taxon>
        <taxon>Gammaproteobacteria</taxon>
        <taxon>Pseudomonadales</taxon>
        <taxon>Pseudomonadaceae</taxon>
        <taxon>Pseudomonas</taxon>
    </lineage>
</organism>
<feature type="compositionally biased region" description="Pro residues" evidence="2">
    <location>
        <begin position="183"/>
        <end position="195"/>
    </location>
</feature>
<dbReference type="InterPro" id="IPR018511">
    <property type="entry name" value="Hemolysin-typ_Ca-bd_CS"/>
</dbReference>
<gene>
    <name evidence="4" type="ORF">A9C11_11435</name>
</gene>
<feature type="region of interest" description="Disordered" evidence="2">
    <location>
        <begin position="170"/>
        <end position="223"/>
    </location>
</feature>
<dbReference type="NCBIfam" id="NF033682">
    <property type="entry name" value="retention_LapA"/>
    <property type="match status" value="1"/>
</dbReference>
<dbReference type="InterPro" id="IPR011049">
    <property type="entry name" value="Serralysin-like_metalloprot_C"/>
</dbReference>
<feature type="compositionally biased region" description="Gly residues" evidence="2">
    <location>
        <begin position="212"/>
        <end position="223"/>
    </location>
</feature>
<dbReference type="PROSITE" id="PS50234">
    <property type="entry name" value="VWFA"/>
    <property type="match status" value="2"/>
</dbReference>
<dbReference type="InterPro" id="IPR050934">
    <property type="entry name" value="ITIH"/>
</dbReference>
<dbReference type="PANTHER" id="PTHR10338">
    <property type="entry name" value="INTER-ALPHA-TRYPSIN INHIBITOR HEAVY CHAIN FAMILY MEMBER"/>
    <property type="match status" value="1"/>
</dbReference>
<dbReference type="GO" id="GO:0005509">
    <property type="term" value="F:calcium ion binding"/>
    <property type="evidence" value="ECO:0007669"/>
    <property type="project" value="InterPro"/>
</dbReference>
<sequence>MASLVGIVSKAVGEVFAVAADGSRRILHQGDKLFVGEQLVTGHEGAVAVAIAGGGELTLGRDSSMPMSNQLVAAAHHQYADSAPAQAPVAPSQQDITDVKALQAAIAAGQDPSQVAEATAAGPSFSAGGNAKAGGGHSFVLLTETGGHVDPDVGFPTGPLGSGPLFPRLFDGIPSPEQAQAAPPTPPEPPTPPVDGVPSAGNASAVVDEDGLPGGIQGNDGLPGVGASASGSLGYDFGADGPGTFAWSTTGLPALTSGGVALSYSVSPDGHVLTASANGQTVFTLTLTNLANGTYELVLQQPLDHPQHGVEDDIALSVPYTLTDGNGTPASGNLAILINDDSPTAGLAQEGEAPSLLSHDEGTRGGASESVSADFASAFKATLAYGADGAGSVAWHYSLNVTSQGEASGLTSAGQGIHLYLIDGVVVGSTAASAGAISSANTVFSLAVDAASGKVTLTQYAAIDHALPGATSGFDSQQVSLGSDLVQLQGSVTITDRDGDPASASQNLDLGGRIGFADDGPSIGIGASGAQLGNLVTQDADTIGSNFDSATTSFAAAFAITSQSTGADTPAAVNWSYALKLDVAEGTESGLNSAGQKIYLYEQNGQIIGSTSSTEAGVDSSNTIFNLKVDGSGNVTLTQYAEIDHALPGATSNYAAQQAFLGTGLVSLDATATITDYDGDKASSSASIDLGGKVAFDDDGPSISVGLSGNAPVLLHTQDADTIGANFDTATTSFAAAFAITSQSAGADTPAAVSWSYALKLDVAEGTQSGLNSAGQKIYLYEQNGQIIGSTASSEGGVNASNTIFNLKVDGSGNVTLTQYAEIDHALPGATSDYATQQTPLGTGLVSLDATATITDYDGDKASSSASIDLGGKVAFDDDGPSICIDLSGKVPVLLHTQDADTIGSNFDSATTSFAAAFAITSQSAGADTPAAVNWSYALKLDVAEGTQSGLSSAGQKIYLYEQNGQIIGSTASSEGGVNASNTIFSLKVDGSGNVTLTQFAEIDHPLPGSTSDYSAQQTPLGTGLVSLQATATLTDFDGDKASSSASLDLGNKVAFDDDGPSICIDLSGGKPVVLLTHDADTIGSNFDTATSSFAAAFAITSQSAGADTPAAVSWSYALKLDVAEGAQSGLNSAGQKIYLYEQNGQIIGSTSNTEGGVNASNTIFNLKVDGSGQVTLTQYAEIDHALPGATSNYATQQAPLATGLVSLQATATITDYDGDKASSTASLDLGNKVAFADDGPSISVGLGSQSVLVQTQDSDTIGANSDTASGDFTSAFVITSQSAGADAPASAVSWSYSLKLLAGQGADSGLSSGNATIHLYDVGGKIVGSTATSLQGVTTANTVFDLRLDGNSGKVILTQYSAIQHDGPGASGNYDSQVAWLKTGLVGLEGSASITDYDGDKASSSQTLDLGNKIGFADDGPTAVDDHPACLLVQPPPAVNLTLVLDVSGSMQGSKLAQAKAALINMLHEYAAMGLLIQVSLISFATSASAASHYSFDDAGDSGYTSLVNAINGLQAGGNTNYEAALNRAQTSINADLNAPGADPAAINRVYFISDGQPTTGSTNSALNAWQSFLAAHNGSTNNVEAFAVGVGTSITDQDLVRVDSHGTPVIVTDPSDLSATLVNLSHLDAVSGNLLANDLPVSADGTVRITQVSIGGETFAVDANGNFTNLDPSASHATGSYNASSGLLTISTDNGTLTLYLKDGGGHHAGDYTYAVKASVSFPESGQISESFQYTIVDGDGDTASANLDICVKYGAPILVVGSNASDTDGSTTPHVVPSPLGPDHGTIAGSFGNDVLIGDVGGVSVTTTPGKNYNIALIIDTSGSMADPSGTTGLSRMALAKAALINLLNQIKGHDGTINLALVSFADGSTLTQVHGLNSTNVATLISAINSLGAVGGTNYEAALKSTVDWFNATVGGGANAAHDYINLAFFLTDGNPTTYIGDNSNSGTVTNYHDIKDALDVANNLLNGGGLFSGSDHVSVNAIGIGNGINSGILQFFDNTSTTGTATLHFTGNTPDLTANVGQPQIINTAEQLQTALQEGFSNTSPQAVGHDHLVGGDGSDILFGDVINTDALSWTGHAAGTHNGAGYQGLVDYLTAANGGAAPSQGQVTNYIVAHAYELNVAGDTRGGNDTLEGGKGDDLLFGQGGNDTLLGGDGNDILFGGMGDDTLTGGAGADQFVWQKGEVGHDVIKDFNIGEGDSLNLADLLQGEHATADSLAQYLTLSVNATTSTTTISVNPTGATGGATTQSIDLANVDLVARYTDHHGGAIVSGGDTHAVLNGLLADHAVKVDTV</sequence>
<dbReference type="InterPro" id="IPR001343">
    <property type="entry name" value="Hemolysn_Ca-bd"/>
</dbReference>
<dbReference type="PANTHER" id="PTHR10338:SF155">
    <property type="entry name" value="INTER-ALPHA-TRYPSIN INHIBITOR HEAVY CHAIN H6"/>
    <property type="match status" value="1"/>
</dbReference>
<feature type="domain" description="VWFA" evidence="3">
    <location>
        <begin position="1441"/>
        <end position="1632"/>
    </location>
</feature>
<accession>A0A1A9KBT7</accession>
<dbReference type="Proteomes" id="UP000077748">
    <property type="component" value="Chromosome"/>
</dbReference>
<keyword evidence="1" id="KW-0106">Calcium</keyword>
<dbReference type="CDD" id="cd00198">
    <property type="entry name" value="vWFA"/>
    <property type="match status" value="2"/>
</dbReference>
<dbReference type="SUPFAM" id="SSF51120">
    <property type="entry name" value="beta-Roll"/>
    <property type="match status" value="1"/>
</dbReference>
<dbReference type="SMART" id="SM00327">
    <property type="entry name" value="VWA"/>
    <property type="match status" value="2"/>
</dbReference>
<dbReference type="InterPro" id="IPR043824">
    <property type="entry name" value="DUF5801"/>
</dbReference>
<evidence type="ECO:0000256" key="2">
    <source>
        <dbReference type="SAM" id="MobiDB-lite"/>
    </source>
</evidence>
<dbReference type="InterPro" id="IPR047777">
    <property type="entry name" value="LapA-like_RM"/>
</dbReference>
<dbReference type="RefSeq" id="WP_064582715.1">
    <property type="nucleotide sequence ID" value="NZ_CP015878.1"/>
</dbReference>
<dbReference type="SUPFAM" id="SSF53300">
    <property type="entry name" value="vWA-like"/>
    <property type="match status" value="2"/>
</dbReference>
<dbReference type="InterPro" id="IPR036465">
    <property type="entry name" value="vWFA_dom_sf"/>
</dbReference>
<dbReference type="Pfam" id="PF00092">
    <property type="entry name" value="VWA"/>
    <property type="match status" value="1"/>
</dbReference>
<dbReference type="PROSITE" id="PS00330">
    <property type="entry name" value="HEMOLYSIN_CALCIUM"/>
    <property type="match status" value="3"/>
</dbReference>
<feature type="domain" description="VWFA" evidence="3">
    <location>
        <begin position="1817"/>
        <end position="2034"/>
    </location>
</feature>
<proteinExistence type="predicted"/>
<dbReference type="Gene3D" id="3.40.50.410">
    <property type="entry name" value="von Willebrand factor, type A domain"/>
    <property type="match status" value="2"/>
</dbReference>
<dbReference type="EMBL" id="CP015878">
    <property type="protein sequence ID" value="ANI14560.1"/>
    <property type="molecule type" value="Genomic_DNA"/>
</dbReference>
<dbReference type="PRINTS" id="PR00313">
    <property type="entry name" value="CABNDNGRPT"/>
</dbReference>
<dbReference type="Pfam" id="PF00353">
    <property type="entry name" value="HemolysinCabind"/>
    <property type="match status" value="2"/>
</dbReference>